<evidence type="ECO:0000313" key="2">
    <source>
        <dbReference type="Proteomes" id="UP000044602"/>
    </source>
</evidence>
<organism evidence="1 2">
    <name type="scientific">Verticillium longisporum</name>
    <name type="common">Verticillium dahliae var. longisporum</name>
    <dbReference type="NCBI Taxonomy" id="100787"/>
    <lineage>
        <taxon>Eukaryota</taxon>
        <taxon>Fungi</taxon>
        <taxon>Dikarya</taxon>
        <taxon>Ascomycota</taxon>
        <taxon>Pezizomycotina</taxon>
        <taxon>Sordariomycetes</taxon>
        <taxon>Hypocreomycetidae</taxon>
        <taxon>Glomerellales</taxon>
        <taxon>Plectosphaerellaceae</taxon>
        <taxon>Verticillium</taxon>
    </lineage>
</organism>
<feature type="non-terminal residue" evidence="1">
    <location>
        <position position="1"/>
    </location>
</feature>
<dbReference type="EMBL" id="CVQH01024443">
    <property type="protein sequence ID" value="CRK36939.1"/>
    <property type="molecule type" value="Genomic_DNA"/>
</dbReference>
<keyword evidence="2" id="KW-1185">Reference proteome</keyword>
<name>A0A0G4MRU6_VERLO</name>
<gene>
    <name evidence="1" type="ORF">BN1708_020169</name>
</gene>
<sequence>GFLQGYQWRHLQR</sequence>
<protein>
    <submittedName>
        <fullName evidence="1">Uncharacterized protein</fullName>
    </submittedName>
</protein>
<accession>A0A0G4MRU6</accession>
<evidence type="ECO:0000313" key="1">
    <source>
        <dbReference type="EMBL" id="CRK36939.1"/>
    </source>
</evidence>
<reference evidence="1 2" key="1">
    <citation type="submission" date="2015-05" db="EMBL/GenBank/DDBJ databases">
        <authorList>
            <person name="Wang D.B."/>
            <person name="Wang M."/>
        </authorList>
    </citation>
    <scope>NUCLEOTIDE SEQUENCE [LARGE SCALE GENOMIC DNA]</scope>
    <source>
        <strain evidence="1">VL1</strain>
    </source>
</reference>
<proteinExistence type="predicted"/>
<dbReference type="Proteomes" id="UP000044602">
    <property type="component" value="Unassembled WGS sequence"/>
</dbReference>